<keyword evidence="2" id="KW-1185">Reference proteome</keyword>
<comment type="caution">
    <text evidence="1">The sequence shown here is derived from an EMBL/GenBank/DDBJ whole genome shotgun (WGS) entry which is preliminary data.</text>
</comment>
<dbReference type="PANTHER" id="PTHR33361">
    <property type="entry name" value="GLR0591 PROTEIN"/>
    <property type="match status" value="1"/>
</dbReference>
<name>A0ABW4T6B4_9ACTN</name>
<dbReference type="RefSeq" id="WP_379576809.1">
    <property type="nucleotide sequence ID" value="NZ_JBHUFV010000050.1"/>
</dbReference>
<dbReference type="Proteomes" id="UP001597368">
    <property type="component" value="Unassembled WGS sequence"/>
</dbReference>
<dbReference type="InterPro" id="IPR010281">
    <property type="entry name" value="DUF885"/>
</dbReference>
<dbReference type="PANTHER" id="PTHR33361:SF2">
    <property type="entry name" value="DUF885 DOMAIN-CONTAINING PROTEIN"/>
    <property type="match status" value="1"/>
</dbReference>
<sequence length="553" mass="60748">MADAGKLLRDLAERFWEWRVATAPDTSDDITRVERPPGWTPDWSPAAVAARREAWRGFDAELRALDLAGEPVEVRVDARLMGSALARVRWELDVLAAWRRNPCFYVDQALVSVYNLLLPPPPFTAERSASIVRVLGAIPSVLGQARENLEGHAAAPFARSAMALLDDAGERLRAAMSALAPLLESGKGSGGTGKGLLEATEAAVEALDGFNRWLGERVGSFASETAVGAEGLAFFLHRVALLPYGAERLRAMGRQEWDRAVAMEATLRHRHRDAGDPPLPADAAALVEGEAADERAVRAFYVDRGLLSQPDTLRRYRFAEMPAYLAPLAWLGVPHEIGVESRPDADAFRYVEQPRQDLPYFELAAARDPRTQIAHEGVHAQQLALSWRHPDPVRRRYYDSAANEGIAFYHEELMLQSGLFDDAPHSAVFVANAMRLRALRVEVDLALALGDLTLDRAADVLAEAVPMDRATAWEEAVFFSGNPGQGLSYQIGKLQVLDLLATAVRGQGEAFDLGAFHDRLWLEGNVPLSLQRWELLGLADHIEEADRLADGIA</sequence>
<accession>A0ABW4T6B4</accession>
<reference evidence="2" key="1">
    <citation type="journal article" date="2019" name="Int. J. Syst. Evol. Microbiol.">
        <title>The Global Catalogue of Microorganisms (GCM) 10K type strain sequencing project: providing services to taxonomists for standard genome sequencing and annotation.</title>
        <authorList>
            <consortium name="The Broad Institute Genomics Platform"/>
            <consortium name="The Broad Institute Genome Sequencing Center for Infectious Disease"/>
            <person name="Wu L."/>
            <person name="Ma J."/>
        </authorList>
    </citation>
    <scope>NUCLEOTIDE SEQUENCE [LARGE SCALE GENOMIC DNA]</scope>
    <source>
        <strain evidence="2">ICMP 6774ER</strain>
    </source>
</reference>
<protein>
    <submittedName>
        <fullName evidence="1">DUF885 family protein</fullName>
    </submittedName>
</protein>
<proteinExistence type="predicted"/>
<dbReference type="Pfam" id="PF05960">
    <property type="entry name" value="DUF885"/>
    <property type="match status" value="2"/>
</dbReference>
<evidence type="ECO:0000313" key="1">
    <source>
        <dbReference type="EMBL" id="MFD1936492.1"/>
    </source>
</evidence>
<gene>
    <name evidence="1" type="ORF">ACFSKW_33965</name>
</gene>
<evidence type="ECO:0000313" key="2">
    <source>
        <dbReference type="Proteomes" id="UP001597368"/>
    </source>
</evidence>
<organism evidence="1 2">
    <name type="scientific">Nonomuraea mangrovi</name>
    <dbReference type="NCBI Taxonomy" id="2316207"/>
    <lineage>
        <taxon>Bacteria</taxon>
        <taxon>Bacillati</taxon>
        <taxon>Actinomycetota</taxon>
        <taxon>Actinomycetes</taxon>
        <taxon>Streptosporangiales</taxon>
        <taxon>Streptosporangiaceae</taxon>
        <taxon>Nonomuraea</taxon>
    </lineage>
</organism>
<dbReference type="EMBL" id="JBHUFV010000050">
    <property type="protein sequence ID" value="MFD1936492.1"/>
    <property type="molecule type" value="Genomic_DNA"/>
</dbReference>